<sequence>MYELPQWPNKNLVWTHEKFQLLDEPETFAQNVTLEEFLCSSENFPIKFPIDAVRCKILKNSVNAQVIENYINSAYPLIHENALQLYATFLLHKQQFGTLHEKKLYKNMSVLKFVDRLLSKRAVMFMGKFDQYILLDGTKGSGKWNLIGKDNNQSKLTLENCLSYDEIKLSVFLSVSSLSYFINNGTRKNYGKPAINRNNMENEGVIIGLIGARLRKIGVMEYEEMVITKTQNSEQNGYGLNKNSLHKVFAEFYEEPCFTYQQVLDLQNNILRFASLGNDTYFDNIVFSKRIALSIDTLLIEANERATLKNTTAYIHVVGIGLGVWKCSDHQQEVFVETFAKRLQALGNTITAISDIYFSYFEKVSTCGGYKSGDLMKIIDHPLGIRIFLGKRDPHNKLTGVDTGKLLIVSYAWDGNSLPGNEFWSGKLGSTGDSAAAASTQISEIHNPHINSKVCAANLRIVTILGLKMFKIPEWPVRPIWTEETLNALLKDAMNDAQKPVTLEELQEKSDKFPIKFPVDSVRCKTLINTVPKEKLEANINSVYPVIHENVLQLMLDFLYHKVRFGKEPEREIYKNMTVLELVERLLTKRAVSFLNDIDSYALLNGTRGFGQWERIGTDSETEKLNLKTCLSYDEIKLSVFLSVSSFTTFINDGNRYNCGVLNRVNVEPEGIIIGLIGTRFEKPDVMEYEEIVISESQNHQGNGYGILFLPTKHGLFSGFYGELSFVYHQALELKKTEPTRFTNLSENMLFDNKVYCKRIILSIETLLFEAQQRAKERCTTAFVHVVGLGLGVWKISPHQTSLFLDTFVKRLEVNGKHLNAVSDVVFAHFGHNGTVGGYKNNSIVAIPGHPNNGIKVQLSNRLPHTKMTGENEGKLLVVSYAWDGNALPGNEFWNGSLTASGDPAAASSTQIAELHNPHINSKVTAKNLRVAGPFGVISFSKYRDVAMLNSKM</sequence>
<name>A0AAN7QAL1_9COLE</name>
<evidence type="ECO:0000313" key="2">
    <source>
        <dbReference type="Proteomes" id="UP001353858"/>
    </source>
</evidence>
<accession>A0AAN7QAL1</accession>
<organism evidence="1 2">
    <name type="scientific">Aquatica leii</name>
    <dbReference type="NCBI Taxonomy" id="1421715"/>
    <lineage>
        <taxon>Eukaryota</taxon>
        <taxon>Metazoa</taxon>
        <taxon>Ecdysozoa</taxon>
        <taxon>Arthropoda</taxon>
        <taxon>Hexapoda</taxon>
        <taxon>Insecta</taxon>
        <taxon>Pterygota</taxon>
        <taxon>Neoptera</taxon>
        <taxon>Endopterygota</taxon>
        <taxon>Coleoptera</taxon>
        <taxon>Polyphaga</taxon>
        <taxon>Elateriformia</taxon>
        <taxon>Elateroidea</taxon>
        <taxon>Lampyridae</taxon>
        <taxon>Luciolinae</taxon>
        <taxon>Aquatica</taxon>
    </lineage>
</organism>
<dbReference type="EMBL" id="JARPUR010000001">
    <property type="protein sequence ID" value="KAK4885440.1"/>
    <property type="molecule type" value="Genomic_DNA"/>
</dbReference>
<comment type="caution">
    <text evidence="1">The sequence shown here is derived from an EMBL/GenBank/DDBJ whole genome shotgun (WGS) entry which is preliminary data.</text>
</comment>
<dbReference type="InterPro" id="IPR032063">
    <property type="entry name" value="MavL-like"/>
</dbReference>
<gene>
    <name evidence="1" type="ORF">RN001_001711</name>
</gene>
<evidence type="ECO:0000313" key="1">
    <source>
        <dbReference type="EMBL" id="KAK4885440.1"/>
    </source>
</evidence>
<dbReference type="Pfam" id="PF16062">
    <property type="entry name" value="MavL-like"/>
    <property type="match status" value="2"/>
</dbReference>
<reference evidence="2" key="1">
    <citation type="submission" date="2023-01" db="EMBL/GenBank/DDBJ databases">
        <title>Key to firefly adult light organ development and bioluminescence: homeobox transcription factors regulate luciferase expression and transportation to peroxisome.</title>
        <authorList>
            <person name="Fu X."/>
        </authorList>
    </citation>
    <scope>NUCLEOTIDE SEQUENCE [LARGE SCALE GENOMIC DNA]</scope>
</reference>
<keyword evidence="2" id="KW-1185">Reference proteome</keyword>
<dbReference type="Proteomes" id="UP001353858">
    <property type="component" value="Unassembled WGS sequence"/>
</dbReference>
<proteinExistence type="predicted"/>
<protein>
    <submittedName>
        <fullName evidence="1">Uncharacterized protein</fullName>
    </submittedName>
</protein>
<dbReference type="AlphaFoldDB" id="A0AAN7QAL1"/>